<dbReference type="InterPro" id="IPR018108">
    <property type="entry name" value="MCP_transmembrane"/>
</dbReference>
<dbReference type="SUPFAM" id="SSF103506">
    <property type="entry name" value="Mitochondrial carrier"/>
    <property type="match status" value="1"/>
</dbReference>
<evidence type="ECO:0000313" key="14">
    <source>
        <dbReference type="Proteomes" id="UP000478008"/>
    </source>
</evidence>
<dbReference type="PROSITE" id="PS50920">
    <property type="entry name" value="SOLCAR"/>
    <property type="match status" value="3"/>
</dbReference>
<name>A0A7D9H1W5_DEKBR</name>
<sequence>MSEHQEKKATPKKKEVTKLGGCIAGALAGCAAVTFTNPIELVKTRMQLEGELSSTKGTAKVYRNPFQAFALVYKNEGLRGVQKGLIASYLYQTGLNSCRLGFYEPMRCWINSLVFPKRDPVQFQSMGVNIFVGVATGVIGSVVSSPFYLLKTRMQSFSEQVKIGSQSHYDSVRQGLKDIFQDEGVRGLFRGANAAILRTAVGSAAQLPAYFFAKQQLEKLGNLKDGLGMQLACSAFAGVGVTVVMNPFDVVLTRLYNQKGALYKGTVDCFVKTVRSEGLGALYKGFVAQLLRNTPHSILLLMFMEQTMSMVYSAEQKFGVGI</sequence>
<keyword evidence="9 10" id="KW-0472">Membrane</keyword>
<feature type="transmembrane region" description="Helical" evidence="12">
    <location>
        <begin position="130"/>
        <end position="150"/>
    </location>
</feature>
<protein>
    <submittedName>
        <fullName evidence="13">DEBR0S6_01618g1_1</fullName>
    </submittedName>
</protein>
<dbReference type="PANTHER" id="PTHR45928:SF1">
    <property type="entry name" value="RE38146P"/>
    <property type="match status" value="1"/>
</dbReference>
<dbReference type="GO" id="GO:0005743">
    <property type="term" value="C:mitochondrial inner membrane"/>
    <property type="evidence" value="ECO:0007669"/>
    <property type="project" value="UniProtKB-SubCell"/>
</dbReference>
<evidence type="ECO:0000256" key="10">
    <source>
        <dbReference type="PROSITE-ProRule" id="PRU00282"/>
    </source>
</evidence>
<evidence type="ECO:0000256" key="7">
    <source>
        <dbReference type="ARBA" id="ARBA00022989"/>
    </source>
</evidence>
<evidence type="ECO:0000256" key="1">
    <source>
        <dbReference type="ARBA" id="ARBA00004448"/>
    </source>
</evidence>
<evidence type="ECO:0000256" key="12">
    <source>
        <dbReference type="SAM" id="Phobius"/>
    </source>
</evidence>
<keyword evidence="14" id="KW-1185">Reference proteome</keyword>
<reference evidence="13 14" key="1">
    <citation type="submission" date="2019-07" db="EMBL/GenBank/DDBJ databases">
        <authorList>
            <person name="Friedrich A."/>
            <person name="Schacherer J."/>
        </authorList>
    </citation>
    <scope>NUCLEOTIDE SEQUENCE [LARGE SCALE GENOMIC DNA]</scope>
</reference>
<dbReference type="Proteomes" id="UP000478008">
    <property type="component" value="Unassembled WGS sequence"/>
</dbReference>
<feature type="repeat" description="Solcar" evidence="10">
    <location>
        <begin position="16"/>
        <end position="109"/>
    </location>
</feature>
<evidence type="ECO:0000256" key="3">
    <source>
        <dbReference type="ARBA" id="ARBA00022448"/>
    </source>
</evidence>
<dbReference type="PROSITE" id="PS51257">
    <property type="entry name" value="PROKAR_LIPOPROTEIN"/>
    <property type="match status" value="1"/>
</dbReference>
<dbReference type="EMBL" id="CABFWN010000006">
    <property type="protein sequence ID" value="VUG19861.1"/>
    <property type="molecule type" value="Genomic_DNA"/>
</dbReference>
<dbReference type="Gene3D" id="1.50.40.10">
    <property type="entry name" value="Mitochondrial carrier domain"/>
    <property type="match status" value="1"/>
</dbReference>
<keyword evidence="7 12" id="KW-1133">Transmembrane helix</keyword>
<dbReference type="InterPro" id="IPR023395">
    <property type="entry name" value="MCP_dom_sf"/>
</dbReference>
<keyword evidence="3 11" id="KW-0813">Transport</keyword>
<dbReference type="AlphaFoldDB" id="A0A7D9H1W5"/>
<keyword evidence="8" id="KW-0496">Mitochondrion</keyword>
<feature type="repeat" description="Solcar" evidence="10">
    <location>
        <begin position="124"/>
        <end position="216"/>
    </location>
</feature>
<evidence type="ECO:0000313" key="13">
    <source>
        <dbReference type="EMBL" id="VUG19861.1"/>
    </source>
</evidence>
<comment type="similarity">
    <text evidence="2 11">Belongs to the mitochondrial carrier (TC 2.A.29) family.</text>
</comment>
<evidence type="ECO:0000256" key="5">
    <source>
        <dbReference type="ARBA" id="ARBA00022737"/>
    </source>
</evidence>
<evidence type="ECO:0000256" key="6">
    <source>
        <dbReference type="ARBA" id="ARBA00022792"/>
    </source>
</evidence>
<evidence type="ECO:0000256" key="11">
    <source>
        <dbReference type="RuleBase" id="RU000488"/>
    </source>
</evidence>
<accession>A0A7D9H1W5</accession>
<keyword evidence="4 10" id="KW-0812">Transmembrane</keyword>
<gene>
    <name evidence="13" type="primary">OAC1</name>
    <name evidence="13" type="ORF">DEBR0S6_01618G</name>
</gene>
<dbReference type="PANTHER" id="PTHR45928">
    <property type="entry name" value="RE38146P"/>
    <property type="match status" value="1"/>
</dbReference>
<evidence type="ECO:0000256" key="2">
    <source>
        <dbReference type="ARBA" id="ARBA00006375"/>
    </source>
</evidence>
<evidence type="ECO:0000256" key="4">
    <source>
        <dbReference type="ARBA" id="ARBA00022692"/>
    </source>
</evidence>
<evidence type="ECO:0000256" key="9">
    <source>
        <dbReference type="ARBA" id="ARBA00023136"/>
    </source>
</evidence>
<dbReference type="InterPro" id="IPR051508">
    <property type="entry name" value="Mito_Carrier_Antiporter"/>
</dbReference>
<feature type="repeat" description="Solcar" evidence="10">
    <location>
        <begin position="225"/>
        <end position="310"/>
    </location>
</feature>
<dbReference type="Pfam" id="PF00153">
    <property type="entry name" value="Mito_carr"/>
    <property type="match status" value="3"/>
</dbReference>
<keyword evidence="6" id="KW-0999">Mitochondrion inner membrane</keyword>
<comment type="subcellular location">
    <subcellularLocation>
        <location evidence="1">Mitochondrion inner membrane</location>
        <topology evidence="1">Multi-pass membrane protein</topology>
    </subcellularLocation>
</comment>
<keyword evidence="5" id="KW-0677">Repeat</keyword>
<organism evidence="13 14">
    <name type="scientific">Dekkera bruxellensis</name>
    <name type="common">Brettanomyces custersii</name>
    <dbReference type="NCBI Taxonomy" id="5007"/>
    <lineage>
        <taxon>Eukaryota</taxon>
        <taxon>Fungi</taxon>
        <taxon>Dikarya</taxon>
        <taxon>Ascomycota</taxon>
        <taxon>Saccharomycotina</taxon>
        <taxon>Pichiomycetes</taxon>
        <taxon>Pichiales</taxon>
        <taxon>Pichiaceae</taxon>
        <taxon>Brettanomyces</taxon>
    </lineage>
</organism>
<evidence type="ECO:0000256" key="8">
    <source>
        <dbReference type="ARBA" id="ARBA00023128"/>
    </source>
</evidence>
<proteinExistence type="inferred from homology"/>